<reference evidence="2" key="2">
    <citation type="submission" date="2015-01" db="EMBL/GenBank/DDBJ databases">
        <title>Evolutionary Origins and Diversification of the Mycorrhizal Mutualists.</title>
        <authorList>
            <consortium name="DOE Joint Genome Institute"/>
            <consortium name="Mycorrhizal Genomics Consortium"/>
            <person name="Kohler A."/>
            <person name="Kuo A."/>
            <person name="Nagy L.G."/>
            <person name="Floudas D."/>
            <person name="Copeland A."/>
            <person name="Barry K.W."/>
            <person name="Cichocki N."/>
            <person name="Veneault-Fourrey C."/>
            <person name="LaButti K."/>
            <person name="Lindquist E.A."/>
            <person name="Lipzen A."/>
            <person name="Lundell T."/>
            <person name="Morin E."/>
            <person name="Murat C."/>
            <person name="Riley R."/>
            <person name="Ohm R."/>
            <person name="Sun H."/>
            <person name="Tunlid A."/>
            <person name="Henrissat B."/>
            <person name="Grigoriev I.V."/>
            <person name="Hibbett D.S."/>
            <person name="Martin F."/>
        </authorList>
    </citation>
    <scope>NUCLEOTIDE SEQUENCE [LARGE SCALE GENOMIC DNA]</scope>
    <source>
        <strain evidence="2">MUT 4182</strain>
    </source>
</reference>
<sequence length="146" mass="15386">MRGCPGKRILWTATAGRHRANHSRYSIIPATELSIVDMVRNNIQTDLNPQRPGYKLESFVKRGEGGSAISITMKTAAYSLVLISSLVATAHGSAVPRQFCPDVIVPTPAITADGTGVSGLEVGSGSIISTAGQGITFHELELPLAD</sequence>
<gene>
    <name evidence="1" type="ORF">M407DRAFT_9706</name>
</gene>
<dbReference type="Proteomes" id="UP000054248">
    <property type="component" value="Unassembled WGS sequence"/>
</dbReference>
<dbReference type="HOGENOM" id="CLU_1778819_0_0_1"/>
<proteinExistence type="predicted"/>
<evidence type="ECO:0000313" key="1">
    <source>
        <dbReference type="EMBL" id="KIO22873.1"/>
    </source>
</evidence>
<keyword evidence="2" id="KW-1185">Reference proteome</keyword>
<name>A0A0C3KNH0_9AGAM</name>
<accession>A0A0C3KNH0</accession>
<dbReference type="AlphaFoldDB" id="A0A0C3KNH0"/>
<protein>
    <submittedName>
        <fullName evidence="1">Uncharacterized protein</fullName>
    </submittedName>
</protein>
<evidence type="ECO:0000313" key="2">
    <source>
        <dbReference type="Proteomes" id="UP000054248"/>
    </source>
</evidence>
<organism evidence="1 2">
    <name type="scientific">Tulasnella calospora MUT 4182</name>
    <dbReference type="NCBI Taxonomy" id="1051891"/>
    <lineage>
        <taxon>Eukaryota</taxon>
        <taxon>Fungi</taxon>
        <taxon>Dikarya</taxon>
        <taxon>Basidiomycota</taxon>
        <taxon>Agaricomycotina</taxon>
        <taxon>Agaricomycetes</taxon>
        <taxon>Cantharellales</taxon>
        <taxon>Tulasnellaceae</taxon>
        <taxon>Tulasnella</taxon>
    </lineage>
</organism>
<dbReference type="EMBL" id="KN823098">
    <property type="protein sequence ID" value="KIO22873.1"/>
    <property type="molecule type" value="Genomic_DNA"/>
</dbReference>
<reference evidence="1 2" key="1">
    <citation type="submission" date="2014-04" db="EMBL/GenBank/DDBJ databases">
        <authorList>
            <consortium name="DOE Joint Genome Institute"/>
            <person name="Kuo A."/>
            <person name="Girlanda M."/>
            <person name="Perotto S."/>
            <person name="Kohler A."/>
            <person name="Nagy L.G."/>
            <person name="Floudas D."/>
            <person name="Copeland A."/>
            <person name="Barry K.W."/>
            <person name="Cichocki N."/>
            <person name="Veneault-Fourrey C."/>
            <person name="LaButti K."/>
            <person name="Lindquist E.A."/>
            <person name="Lipzen A."/>
            <person name="Lundell T."/>
            <person name="Morin E."/>
            <person name="Murat C."/>
            <person name="Sun H."/>
            <person name="Tunlid A."/>
            <person name="Henrissat B."/>
            <person name="Grigoriev I.V."/>
            <person name="Hibbett D.S."/>
            <person name="Martin F."/>
            <person name="Nordberg H.P."/>
            <person name="Cantor M.N."/>
            <person name="Hua S.X."/>
        </authorList>
    </citation>
    <scope>NUCLEOTIDE SEQUENCE [LARGE SCALE GENOMIC DNA]</scope>
    <source>
        <strain evidence="1 2">MUT 4182</strain>
    </source>
</reference>